<reference evidence="2 3" key="1">
    <citation type="submission" date="2023-01" db="EMBL/GenBank/DDBJ databases">
        <title>Minimal conservation of predation-associated metabolite biosynthetic gene clusters underscores biosynthetic potential of Myxococcota including descriptions for ten novel species: Archangium lansinium sp. nov., Myxococcus landrumus sp. nov., Nannocystis bai.</title>
        <authorList>
            <person name="Ahearne A."/>
            <person name="Stevens C."/>
            <person name="Dowd S."/>
        </authorList>
    </citation>
    <scope>NUCLEOTIDE SEQUENCE [LARGE SCALE GENOMIC DNA]</scope>
    <source>
        <strain evidence="2 3">WIWO2</strain>
    </source>
</reference>
<comment type="caution">
    <text evidence="2">The sequence shown here is derived from an EMBL/GenBank/DDBJ whole genome shotgun (WGS) entry which is preliminary data.</text>
</comment>
<evidence type="ECO:0000259" key="1">
    <source>
        <dbReference type="Pfam" id="PF04015"/>
    </source>
</evidence>
<name>A0ABT5CD04_9BACT</name>
<feature type="domain" description="DUF362" evidence="1">
    <location>
        <begin position="117"/>
        <end position="317"/>
    </location>
</feature>
<evidence type="ECO:0000313" key="3">
    <source>
        <dbReference type="Proteomes" id="UP001217485"/>
    </source>
</evidence>
<accession>A0ABT5CD04</accession>
<evidence type="ECO:0000313" key="2">
    <source>
        <dbReference type="EMBL" id="MDC0684275.1"/>
    </source>
</evidence>
<dbReference type="PROSITE" id="PS51318">
    <property type="entry name" value="TAT"/>
    <property type="match status" value="1"/>
</dbReference>
<dbReference type="Pfam" id="PF04015">
    <property type="entry name" value="DUF362"/>
    <property type="match status" value="1"/>
</dbReference>
<proteinExistence type="predicted"/>
<keyword evidence="3" id="KW-1185">Reference proteome</keyword>
<organism evidence="2 3">
    <name type="scientific">Sorangium atrum</name>
    <dbReference type="NCBI Taxonomy" id="2995308"/>
    <lineage>
        <taxon>Bacteria</taxon>
        <taxon>Pseudomonadati</taxon>
        <taxon>Myxococcota</taxon>
        <taxon>Polyangia</taxon>
        <taxon>Polyangiales</taxon>
        <taxon>Polyangiaceae</taxon>
        <taxon>Sorangium</taxon>
    </lineage>
</organism>
<dbReference type="InterPro" id="IPR006311">
    <property type="entry name" value="TAT_signal"/>
</dbReference>
<dbReference type="Proteomes" id="UP001217485">
    <property type="component" value="Unassembled WGS sequence"/>
</dbReference>
<sequence length="366" mass="39114">MPHDPRRFVDPGPAGRSRRGFLGGLVAGAAGAALLGSRAAFAEEPLSLAATPPPGFTPLSIPGKIVKVTKSNSMQPNGLWPDASAAKVMLERAMAELTGKADLGAAFARFVHKDDRVAIKTNGIAGQKGATMATNKELVLEIVRGVIAAGVPAENVEIFEQYPSFLAGTRCADRSAKPAAEFPAGIRAAVHENKDAVMPSISVCGIPTKFVRPFTEATAVINVSLIKDHSICGYTGCLKNITHGTTINPHSFHEHTASPQIAELYGQDVVKSRVRLHITDGFKLIYDQGPLDKNPKRRVLHESVYATTDPVAMDVIGWGVVEAWRKENGLPTLKEASREPSYIRIAGELGLGVFDKNKIAMREVGL</sequence>
<dbReference type="EMBL" id="JAQNDK010000005">
    <property type="protein sequence ID" value="MDC0684275.1"/>
    <property type="molecule type" value="Genomic_DNA"/>
</dbReference>
<dbReference type="RefSeq" id="WP_272102398.1">
    <property type="nucleotide sequence ID" value="NZ_JAQNDK010000005.1"/>
</dbReference>
<gene>
    <name evidence="2" type="ORF">POL72_41520</name>
</gene>
<protein>
    <submittedName>
        <fullName evidence="2">DUF362 domain-containing protein</fullName>
    </submittedName>
</protein>
<dbReference type="InterPro" id="IPR007160">
    <property type="entry name" value="DUF362"/>
</dbReference>